<keyword evidence="4" id="KW-0472">Membrane</keyword>
<keyword evidence="3" id="KW-1133">Transmembrane helix</keyword>
<dbReference type="EMBL" id="JABCQN010000004">
    <property type="protein sequence ID" value="MBF0871226.1"/>
    <property type="molecule type" value="Genomic_DNA"/>
</dbReference>
<dbReference type="InterPro" id="IPR037682">
    <property type="entry name" value="TonB_C"/>
</dbReference>
<dbReference type="Pfam" id="PF03544">
    <property type="entry name" value="TonB_C"/>
    <property type="match status" value="1"/>
</dbReference>
<dbReference type="Proteomes" id="UP000661006">
    <property type="component" value="Unassembled WGS sequence"/>
</dbReference>
<dbReference type="GO" id="GO:0055085">
    <property type="term" value="P:transmembrane transport"/>
    <property type="evidence" value="ECO:0007669"/>
    <property type="project" value="InterPro"/>
</dbReference>
<dbReference type="SUPFAM" id="SSF74653">
    <property type="entry name" value="TolA/TonB C-terminal domain"/>
    <property type="match status" value="1"/>
</dbReference>
<dbReference type="Gene3D" id="3.30.1150.10">
    <property type="match status" value="1"/>
</dbReference>
<dbReference type="RefSeq" id="WP_061932431.1">
    <property type="nucleotide sequence ID" value="NZ_JABCQN010000004.1"/>
</dbReference>
<comment type="caution">
    <text evidence="7">The sequence shown here is derived from an EMBL/GenBank/DDBJ whole genome shotgun (WGS) entry which is preliminary data.</text>
</comment>
<sequence>MYSFILAAATGLMLAGSPNLPENSDLQQKPGAGTPEYPIEAFEHGETAKTEVSCDISEAGTPSNCHIAKSNNPHFNASALEFVQRMRYVPARRNGKNIAVPNHIEHVDFTI</sequence>
<accession>A0A9Q2FMY5</accession>
<comment type="subcellular location">
    <subcellularLocation>
        <location evidence="1">Membrane</location>
        <topology evidence="1">Single-pass membrane protein</topology>
    </subcellularLocation>
</comment>
<name>A0A9Q2FMY5_GLUJA</name>
<reference evidence="7" key="1">
    <citation type="submission" date="2020-04" db="EMBL/GenBank/DDBJ databases">
        <authorList>
            <person name="Sombolestani A."/>
        </authorList>
    </citation>
    <scope>NUCLEOTIDE SEQUENCE</scope>
    <source>
        <strain evidence="7">R71697</strain>
    </source>
</reference>
<feature type="domain" description="TonB C-terminal" evidence="6">
    <location>
        <begin position="35"/>
        <end position="102"/>
    </location>
</feature>
<evidence type="ECO:0000256" key="4">
    <source>
        <dbReference type="ARBA" id="ARBA00023136"/>
    </source>
</evidence>
<evidence type="ECO:0000256" key="3">
    <source>
        <dbReference type="ARBA" id="ARBA00022989"/>
    </source>
</evidence>
<keyword evidence="2" id="KW-0812">Transmembrane</keyword>
<reference evidence="7" key="2">
    <citation type="submission" date="2020-11" db="EMBL/GenBank/DDBJ databases">
        <title>Description of novel Gluconobacter species.</title>
        <authorList>
            <person name="Cleenwerck I."/>
            <person name="Cnockaert M."/>
            <person name="Borremans W."/>
            <person name="Wieme A.D."/>
            <person name="De Vuyst L."/>
            <person name="Vandamme P."/>
        </authorList>
    </citation>
    <scope>NUCLEOTIDE SEQUENCE</scope>
    <source>
        <strain evidence="7">R71697</strain>
    </source>
</reference>
<proteinExistence type="predicted"/>
<gene>
    <name evidence="7" type="ORF">HKD32_10255</name>
</gene>
<evidence type="ECO:0000256" key="2">
    <source>
        <dbReference type="ARBA" id="ARBA00022692"/>
    </source>
</evidence>
<dbReference type="AlphaFoldDB" id="A0A9Q2FMY5"/>
<feature type="region of interest" description="Disordered" evidence="5">
    <location>
        <begin position="17"/>
        <end position="37"/>
    </location>
</feature>
<evidence type="ECO:0000259" key="6">
    <source>
        <dbReference type="Pfam" id="PF03544"/>
    </source>
</evidence>
<protein>
    <submittedName>
        <fullName evidence="7">Energy transducer TonB</fullName>
    </submittedName>
</protein>
<dbReference type="NCBIfam" id="TIGR01352">
    <property type="entry name" value="tonB_Cterm"/>
    <property type="match status" value="1"/>
</dbReference>
<dbReference type="InterPro" id="IPR006260">
    <property type="entry name" value="TonB/TolA_C"/>
</dbReference>
<dbReference type="GeneID" id="81475079"/>
<evidence type="ECO:0000313" key="7">
    <source>
        <dbReference type="EMBL" id="MBF0871226.1"/>
    </source>
</evidence>
<organism evidence="7 8">
    <name type="scientific">Gluconobacter japonicus</name>
    <dbReference type="NCBI Taxonomy" id="376620"/>
    <lineage>
        <taxon>Bacteria</taxon>
        <taxon>Pseudomonadati</taxon>
        <taxon>Pseudomonadota</taxon>
        <taxon>Alphaproteobacteria</taxon>
        <taxon>Acetobacterales</taxon>
        <taxon>Acetobacteraceae</taxon>
        <taxon>Gluconobacter</taxon>
    </lineage>
</organism>
<evidence type="ECO:0000256" key="1">
    <source>
        <dbReference type="ARBA" id="ARBA00004167"/>
    </source>
</evidence>
<evidence type="ECO:0000256" key="5">
    <source>
        <dbReference type="SAM" id="MobiDB-lite"/>
    </source>
</evidence>
<evidence type="ECO:0000313" key="8">
    <source>
        <dbReference type="Proteomes" id="UP000661006"/>
    </source>
</evidence>
<dbReference type="GO" id="GO:0016020">
    <property type="term" value="C:membrane"/>
    <property type="evidence" value="ECO:0007669"/>
    <property type="project" value="UniProtKB-SubCell"/>
</dbReference>